<organism evidence="2 3">
    <name type="scientific">Rhodovibrio sodomensis</name>
    <dbReference type="NCBI Taxonomy" id="1088"/>
    <lineage>
        <taxon>Bacteria</taxon>
        <taxon>Pseudomonadati</taxon>
        <taxon>Pseudomonadota</taxon>
        <taxon>Alphaproteobacteria</taxon>
        <taxon>Rhodospirillales</taxon>
        <taxon>Rhodovibrionaceae</taxon>
        <taxon>Rhodovibrio</taxon>
    </lineage>
</organism>
<comment type="caution">
    <text evidence="2">The sequence shown here is derived from an EMBL/GenBank/DDBJ whole genome shotgun (WGS) entry which is preliminary data.</text>
</comment>
<proteinExistence type="predicted"/>
<accession>A0ABS1DD73</accession>
<gene>
    <name evidence="2" type="ORF">CKO28_09765</name>
</gene>
<feature type="compositionally biased region" description="Low complexity" evidence="1">
    <location>
        <begin position="63"/>
        <end position="72"/>
    </location>
</feature>
<dbReference type="RefSeq" id="WP_200340627.1">
    <property type="nucleotide sequence ID" value="NZ_NRRL01000021.1"/>
</dbReference>
<evidence type="ECO:0000313" key="2">
    <source>
        <dbReference type="EMBL" id="MBK1668320.1"/>
    </source>
</evidence>
<name>A0ABS1DD73_9PROT</name>
<feature type="region of interest" description="Disordered" evidence="1">
    <location>
        <begin position="53"/>
        <end position="72"/>
    </location>
</feature>
<dbReference type="EMBL" id="NRRL01000021">
    <property type="protein sequence ID" value="MBK1668320.1"/>
    <property type="molecule type" value="Genomic_DNA"/>
</dbReference>
<keyword evidence="3" id="KW-1185">Reference proteome</keyword>
<protein>
    <submittedName>
        <fullName evidence="2">Uncharacterized protein</fullName>
    </submittedName>
</protein>
<dbReference type="Proteomes" id="UP001296873">
    <property type="component" value="Unassembled WGS sequence"/>
</dbReference>
<sequence>MAERMPNWPLSSSFDRQVAELRRVASEIRTYDPEGAAACLFAASVLMSIPGDQGVGWPGEGPGWPQDGNSGN</sequence>
<feature type="compositionally biased region" description="Gly residues" evidence="1">
    <location>
        <begin position="53"/>
        <end position="62"/>
    </location>
</feature>
<reference evidence="2 3" key="1">
    <citation type="journal article" date="2020" name="Microorganisms">
        <title>Osmotic Adaptation and Compatible Solute Biosynthesis of Phototrophic Bacteria as Revealed from Genome Analyses.</title>
        <authorList>
            <person name="Imhoff J.F."/>
            <person name="Rahn T."/>
            <person name="Kunzel S."/>
            <person name="Keller A."/>
            <person name="Neulinger S.C."/>
        </authorList>
    </citation>
    <scope>NUCLEOTIDE SEQUENCE [LARGE SCALE GENOMIC DNA]</scope>
    <source>
        <strain evidence="2 3">DSM 9895</strain>
    </source>
</reference>
<evidence type="ECO:0000256" key="1">
    <source>
        <dbReference type="SAM" id="MobiDB-lite"/>
    </source>
</evidence>
<evidence type="ECO:0000313" key="3">
    <source>
        <dbReference type="Proteomes" id="UP001296873"/>
    </source>
</evidence>